<dbReference type="SUPFAM" id="SSF54285">
    <property type="entry name" value="MoaD/ThiS"/>
    <property type="match status" value="1"/>
</dbReference>
<protein>
    <submittedName>
        <fullName evidence="2">Molybdopterin synthase sulfur carrier subunit</fullName>
    </submittedName>
</protein>
<dbReference type="Gene3D" id="3.10.20.30">
    <property type="match status" value="1"/>
</dbReference>
<dbReference type="PANTHER" id="PTHR33359">
    <property type="entry name" value="MOLYBDOPTERIN SYNTHASE SULFUR CARRIER SUBUNIT"/>
    <property type="match status" value="1"/>
</dbReference>
<dbReference type="AlphaFoldDB" id="A0A2V3J4P2"/>
<dbReference type="Proteomes" id="UP000247409">
    <property type="component" value="Unassembled WGS sequence"/>
</dbReference>
<dbReference type="GO" id="GO:1990133">
    <property type="term" value="C:molybdopterin adenylyltransferase complex"/>
    <property type="evidence" value="ECO:0007669"/>
    <property type="project" value="TreeGrafter"/>
</dbReference>
<proteinExistence type="predicted"/>
<dbReference type="OrthoDB" id="5531344at2759"/>
<dbReference type="UniPathway" id="UPA00344"/>
<gene>
    <name evidence="2" type="ORF">BWQ96_01800</name>
</gene>
<dbReference type="PANTHER" id="PTHR33359:SF1">
    <property type="entry name" value="MOLYBDOPTERIN SYNTHASE SULFUR CARRIER SUBUNIT"/>
    <property type="match status" value="1"/>
</dbReference>
<evidence type="ECO:0000256" key="1">
    <source>
        <dbReference type="ARBA" id="ARBA00022741"/>
    </source>
</evidence>
<sequence length="117" mass="12770">MTNKTLSRFVTFAQSSYNSCAGELIIPRMTEQELISIRVVFFAKARELAAVSSITLPIPSCTTPHAALNNSVLPRFPALKPLIDHIILAVNQSYVSEPTRYLQEGDELALIPPISGG</sequence>
<comment type="caution">
    <text evidence="2">The sequence shown here is derived from an EMBL/GenBank/DDBJ whole genome shotgun (WGS) entry which is preliminary data.</text>
</comment>
<dbReference type="EMBL" id="NBIV01000014">
    <property type="protein sequence ID" value="PXF48340.1"/>
    <property type="molecule type" value="Genomic_DNA"/>
</dbReference>
<dbReference type="STRING" id="448386.A0A2V3J4P2"/>
<keyword evidence="1" id="KW-0547">Nucleotide-binding</keyword>
<dbReference type="GO" id="GO:0006777">
    <property type="term" value="P:Mo-molybdopterin cofactor biosynthetic process"/>
    <property type="evidence" value="ECO:0007669"/>
    <property type="project" value="InterPro"/>
</dbReference>
<evidence type="ECO:0000313" key="2">
    <source>
        <dbReference type="EMBL" id="PXF48340.1"/>
    </source>
</evidence>
<dbReference type="InterPro" id="IPR016155">
    <property type="entry name" value="Mopterin_synth/thiamin_S_b"/>
</dbReference>
<organism evidence="2 3">
    <name type="scientific">Gracilariopsis chorda</name>
    <dbReference type="NCBI Taxonomy" id="448386"/>
    <lineage>
        <taxon>Eukaryota</taxon>
        <taxon>Rhodophyta</taxon>
        <taxon>Florideophyceae</taxon>
        <taxon>Rhodymeniophycidae</taxon>
        <taxon>Gracilariales</taxon>
        <taxon>Gracilariaceae</taxon>
        <taxon>Gracilariopsis</taxon>
    </lineage>
</organism>
<evidence type="ECO:0000313" key="3">
    <source>
        <dbReference type="Proteomes" id="UP000247409"/>
    </source>
</evidence>
<name>A0A2V3J4P2_9FLOR</name>
<dbReference type="CDD" id="cd00754">
    <property type="entry name" value="Ubl_MoaD"/>
    <property type="match status" value="1"/>
</dbReference>
<reference evidence="2 3" key="1">
    <citation type="journal article" date="2018" name="Mol. Biol. Evol.">
        <title>Analysis of the draft genome of the red seaweed Gracilariopsis chorda provides insights into genome size evolution in Rhodophyta.</title>
        <authorList>
            <person name="Lee J."/>
            <person name="Yang E.C."/>
            <person name="Graf L."/>
            <person name="Yang J.H."/>
            <person name="Qiu H."/>
            <person name="Zel Zion U."/>
            <person name="Chan C.X."/>
            <person name="Stephens T.G."/>
            <person name="Weber A.P.M."/>
            <person name="Boo G.H."/>
            <person name="Boo S.M."/>
            <person name="Kim K.M."/>
            <person name="Shin Y."/>
            <person name="Jung M."/>
            <person name="Lee S.J."/>
            <person name="Yim H.S."/>
            <person name="Lee J.H."/>
            <person name="Bhattacharya D."/>
            <person name="Yoon H.S."/>
        </authorList>
    </citation>
    <scope>NUCLEOTIDE SEQUENCE [LARGE SCALE GENOMIC DNA]</scope>
    <source>
        <strain evidence="2 3">SKKU-2015</strain>
        <tissue evidence="2">Whole body</tissue>
    </source>
</reference>
<keyword evidence="3" id="KW-1185">Reference proteome</keyword>
<dbReference type="InterPro" id="IPR044672">
    <property type="entry name" value="MOCS2A"/>
</dbReference>
<dbReference type="Pfam" id="PF02597">
    <property type="entry name" value="ThiS"/>
    <property type="match status" value="1"/>
</dbReference>
<dbReference type="InterPro" id="IPR012675">
    <property type="entry name" value="Beta-grasp_dom_sf"/>
</dbReference>
<dbReference type="InterPro" id="IPR003749">
    <property type="entry name" value="ThiS/MoaD-like"/>
</dbReference>
<dbReference type="GO" id="GO:0000166">
    <property type="term" value="F:nucleotide binding"/>
    <property type="evidence" value="ECO:0007669"/>
    <property type="project" value="UniProtKB-KW"/>
</dbReference>
<accession>A0A2V3J4P2</accession>